<reference evidence="1" key="1">
    <citation type="submission" date="2023-01" db="EMBL/GenBank/DDBJ databases">
        <title>Human gut microbiome strain richness.</title>
        <authorList>
            <person name="Chen-Liaw A."/>
        </authorList>
    </citation>
    <scope>NUCLEOTIDE SEQUENCE</scope>
    <source>
        <strain evidence="1">1001287st1_F4_1001285I_161205</strain>
    </source>
</reference>
<dbReference type="AlphaFoldDB" id="A0AAW6CIZ2"/>
<dbReference type="RefSeq" id="WP_271921024.1">
    <property type="nucleotide sequence ID" value="NZ_JAQLWU010000054.1"/>
</dbReference>
<gene>
    <name evidence="1" type="ORF">PNE06_22470</name>
</gene>
<comment type="caution">
    <text evidence="1">The sequence shown here is derived from an EMBL/GenBank/DDBJ whole genome shotgun (WGS) entry which is preliminary data.</text>
</comment>
<accession>A0AAW6CIZ2</accession>
<proteinExistence type="predicted"/>
<evidence type="ECO:0000313" key="1">
    <source>
        <dbReference type="EMBL" id="MDB7935854.1"/>
    </source>
</evidence>
<dbReference type="Proteomes" id="UP001211173">
    <property type="component" value="Unassembled WGS sequence"/>
</dbReference>
<sequence length="413" mass="46854">MPNGAESSSNTRGFRRCASLKITQAIKTYGNIRPRGGAAMGQPLRRLPPAETLSYLLLTMTAISGEFPVSQVRRLPGGAAYMLSVVTALKRDGLLKTYSRDSLRGLRLSKQAKRLLLADRPEWFSPCLTGRAEPNVLKSEISRRLRLHRMAEVMVTMTNASVPSLPWEKPCFSSKDILQAFPPAYPVYYTSRELKEIGPQGTKIKSSRATGILLTDGGIFVVYNTGASQMKWEYKAELRLKAMLQIELLREAPAEMCISGILFGTDMEQIFTAMDEGRKHNYFVLDGNFDHFYYLTNDHRGEVLLRLLYDSGLKMTLDQILSENLYACRPGWLVENDALDESGAPVLYGYTCDMPRIRRFDTALELHEMEGTLICFDFQETVLRRVCGHRVTFQSIDFERYERSVLHIQEETD</sequence>
<evidence type="ECO:0000313" key="2">
    <source>
        <dbReference type="Proteomes" id="UP001211173"/>
    </source>
</evidence>
<name>A0AAW6CIZ2_FLAPL</name>
<dbReference type="EMBL" id="JAQLWV010000057">
    <property type="protein sequence ID" value="MDB7935854.1"/>
    <property type="molecule type" value="Genomic_DNA"/>
</dbReference>
<protein>
    <submittedName>
        <fullName evidence="1">Uncharacterized protein</fullName>
    </submittedName>
</protein>
<organism evidence="1 2">
    <name type="scientific">Flavonifractor plautii</name>
    <name type="common">Fusobacterium plautii</name>
    <dbReference type="NCBI Taxonomy" id="292800"/>
    <lineage>
        <taxon>Bacteria</taxon>
        <taxon>Bacillati</taxon>
        <taxon>Bacillota</taxon>
        <taxon>Clostridia</taxon>
        <taxon>Eubacteriales</taxon>
        <taxon>Oscillospiraceae</taxon>
        <taxon>Flavonifractor</taxon>
    </lineage>
</organism>